<dbReference type="PROSITE" id="PS50994">
    <property type="entry name" value="INTEGRASE"/>
    <property type="match status" value="1"/>
</dbReference>
<feature type="region of interest" description="Disordered" evidence="1">
    <location>
        <begin position="210"/>
        <end position="272"/>
    </location>
</feature>
<reference evidence="3" key="1">
    <citation type="submission" date="2023-07" db="EMBL/GenBank/DDBJ databases">
        <title>A chromosome-level genome assembly of Lolium multiflorum.</title>
        <authorList>
            <person name="Chen Y."/>
            <person name="Copetti D."/>
            <person name="Kolliker R."/>
            <person name="Studer B."/>
        </authorList>
    </citation>
    <scope>NUCLEOTIDE SEQUENCE</scope>
    <source>
        <strain evidence="3">02402/16</strain>
        <tissue evidence="3">Leaf</tissue>
    </source>
</reference>
<protein>
    <recommendedName>
        <fullName evidence="2">Integrase catalytic domain-containing protein</fullName>
    </recommendedName>
</protein>
<dbReference type="InterPro" id="IPR001584">
    <property type="entry name" value="Integrase_cat-core"/>
</dbReference>
<name>A0AAD8TT39_LOLMU</name>
<dbReference type="InterPro" id="IPR036397">
    <property type="entry name" value="RNaseH_sf"/>
</dbReference>
<evidence type="ECO:0000313" key="3">
    <source>
        <dbReference type="EMBL" id="KAK1693441.1"/>
    </source>
</evidence>
<dbReference type="Gene3D" id="3.30.420.10">
    <property type="entry name" value="Ribonuclease H-like superfamily/Ribonuclease H"/>
    <property type="match status" value="1"/>
</dbReference>
<feature type="domain" description="Integrase catalytic" evidence="2">
    <location>
        <begin position="1"/>
        <end position="129"/>
    </location>
</feature>
<evidence type="ECO:0000313" key="4">
    <source>
        <dbReference type="Proteomes" id="UP001231189"/>
    </source>
</evidence>
<evidence type="ECO:0000259" key="2">
    <source>
        <dbReference type="PROSITE" id="PS50994"/>
    </source>
</evidence>
<dbReference type="InterPro" id="IPR012337">
    <property type="entry name" value="RNaseH-like_sf"/>
</dbReference>
<accession>A0AAD8TT39</accession>
<comment type="caution">
    <text evidence="3">The sequence shown here is derived from an EMBL/GenBank/DDBJ whole genome shotgun (WGS) entry which is preliminary data.</text>
</comment>
<dbReference type="Pfam" id="PF25597">
    <property type="entry name" value="SH3_retrovirus"/>
    <property type="match status" value="1"/>
</dbReference>
<gene>
    <name evidence="3" type="ORF">QYE76_010138</name>
</gene>
<dbReference type="GO" id="GO:0015074">
    <property type="term" value="P:DNA integration"/>
    <property type="evidence" value="ECO:0007669"/>
    <property type="project" value="InterPro"/>
</dbReference>
<proteinExistence type="predicted"/>
<dbReference type="EMBL" id="JAUUTY010000001">
    <property type="protein sequence ID" value="KAK1693441.1"/>
    <property type="molecule type" value="Genomic_DNA"/>
</dbReference>
<dbReference type="PANTHER" id="PTHR42648:SF25">
    <property type="entry name" value="RNA-DIRECTED DNA POLYMERASE"/>
    <property type="match status" value="1"/>
</dbReference>
<organism evidence="3 4">
    <name type="scientific">Lolium multiflorum</name>
    <name type="common">Italian ryegrass</name>
    <name type="synonym">Lolium perenne subsp. multiflorum</name>
    <dbReference type="NCBI Taxonomy" id="4521"/>
    <lineage>
        <taxon>Eukaryota</taxon>
        <taxon>Viridiplantae</taxon>
        <taxon>Streptophyta</taxon>
        <taxon>Embryophyta</taxon>
        <taxon>Tracheophyta</taxon>
        <taxon>Spermatophyta</taxon>
        <taxon>Magnoliopsida</taxon>
        <taxon>Liliopsida</taxon>
        <taxon>Poales</taxon>
        <taxon>Poaceae</taxon>
        <taxon>BOP clade</taxon>
        <taxon>Pooideae</taxon>
        <taxon>Poodae</taxon>
        <taxon>Poeae</taxon>
        <taxon>Poeae Chloroplast Group 2 (Poeae type)</taxon>
        <taxon>Loliodinae</taxon>
        <taxon>Loliinae</taxon>
        <taxon>Lolium</taxon>
    </lineage>
</organism>
<dbReference type="SUPFAM" id="SSF53098">
    <property type="entry name" value="Ribonuclease H-like"/>
    <property type="match status" value="1"/>
</dbReference>
<dbReference type="GO" id="GO:0003676">
    <property type="term" value="F:nucleic acid binding"/>
    <property type="evidence" value="ECO:0007669"/>
    <property type="project" value="InterPro"/>
</dbReference>
<evidence type="ECO:0000256" key="1">
    <source>
        <dbReference type="SAM" id="MobiDB-lite"/>
    </source>
</evidence>
<dbReference type="Proteomes" id="UP001231189">
    <property type="component" value="Unassembled WGS sequence"/>
</dbReference>
<dbReference type="InterPro" id="IPR039537">
    <property type="entry name" value="Retrotran_Ty1/copia-like"/>
</dbReference>
<keyword evidence="4" id="KW-1185">Reference proteome</keyword>
<sequence length="272" mass="31004">MLPAAKPCGFFLHLHHHAVVLLDFGGDLPHLLPRWKERKELHRHGSFTAYCAELGVTRHLTAPYSPQQNSVVERRNQTVVGMARSLLKAKRVPGRFWGEVVTTAVHILNRSPTRAVDGMTPFEAWHGRKPAVHYLRTFGCVVHVKDTRPGLKKLDDRSRPMIFVGYEQGSKAYRAYAQLLSLLLTPQPTKWPSFSRRAFSPIFPVNRTRDRTVRRRARSDRARDRTGRSKPGGIPDRDRRGDVSRNTPPGRHQRRSRLVLGRPVLHPVRPGG</sequence>
<dbReference type="AlphaFoldDB" id="A0AAD8TT39"/>
<dbReference type="InterPro" id="IPR057670">
    <property type="entry name" value="SH3_retrovirus"/>
</dbReference>
<dbReference type="PANTHER" id="PTHR42648">
    <property type="entry name" value="TRANSPOSASE, PUTATIVE-RELATED"/>
    <property type="match status" value="1"/>
</dbReference>